<dbReference type="InterPro" id="IPR036890">
    <property type="entry name" value="HATPase_C_sf"/>
</dbReference>
<evidence type="ECO:0000313" key="1">
    <source>
        <dbReference type="EMBL" id="OTI62988.1"/>
    </source>
</evidence>
<dbReference type="EMBL" id="NFFZ01000004">
    <property type="protein sequence ID" value="OTI62988.1"/>
    <property type="molecule type" value="Genomic_DNA"/>
</dbReference>
<protein>
    <submittedName>
        <fullName evidence="1">Uncharacterized protein</fullName>
    </submittedName>
</protein>
<name>A0A241XSC5_PSEAI</name>
<reference evidence="2" key="1">
    <citation type="submission" date="2017-05" db="EMBL/GenBank/DDBJ databases">
        <authorList>
            <person name="Giani T."/>
            <person name="Arena F."/>
            <person name="Pollini S."/>
            <person name="Di Pilato V."/>
            <person name="D'Andrea M.M."/>
            <person name="Henrici De Angelis L."/>
            <person name="Bassetti M."/>
            <person name="Rossolini G.M."/>
        </authorList>
    </citation>
    <scope>NUCLEOTIDE SEQUENCE [LARGE SCALE GENOMIC DNA]</scope>
    <source>
        <strain evidence="2">S567_C10_BS</strain>
    </source>
</reference>
<dbReference type="Proteomes" id="UP000194857">
    <property type="component" value="Unassembled WGS sequence"/>
</dbReference>
<gene>
    <name evidence="1" type="ORF">CAZ10_09060</name>
</gene>
<accession>A0A241XSC5</accession>
<dbReference type="AlphaFoldDB" id="A0A241XSC5"/>
<dbReference type="Gene3D" id="3.30.565.10">
    <property type="entry name" value="Histidine kinase-like ATPase, C-terminal domain"/>
    <property type="match status" value="1"/>
</dbReference>
<proteinExistence type="predicted"/>
<dbReference type="SUPFAM" id="SSF55874">
    <property type="entry name" value="ATPase domain of HSP90 chaperone/DNA topoisomerase II/histidine kinase"/>
    <property type="match status" value="1"/>
</dbReference>
<evidence type="ECO:0000313" key="2">
    <source>
        <dbReference type="Proteomes" id="UP000194857"/>
    </source>
</evidence>
<sequence>MSSIESVSGERRQFTIHPAVIKTLINEQAGSLSKAFAELVMNAVDAGATSVCIAADPKEGTFQISDNGRGFRSREEIEQFFESFGTPHVEGDAVYGRFRIGRGQVMSYAKTVWRSGYFEMHVDLENEETFGYHLIEHEVSHPGCTISGTIYPGKKHLIDAEILAGIVECNYRYLGDYDSCFKEMIRFVAVPITVNGIDANEPPAAGKWNIEDEYAWYKFSREEQVLSIYNQGVFVCAIPARKFGAGGVVTTKKPLRINLARNSIIEHQCDTWQHVRKVMAERFELQMGKLKKLTDTEAAALLKDLIFTDRVFSSETLGSICKAKFIPDVFGEVKAPNDYLRAQRYTLFDGEHMAIAEQVQNSGMATVVMPLLLHRAKADVTEKNTVAVIARLRERLGWSRDISFHPFDDYVRELSSTSNLLSDDDLDSEERLVLNELRDINKSVAMLVMSNGGRARRLVAGVSDCMEGWTDGASYIAIHRRLLKGVRGVNTRRRSLRQGAIREKDRSGSPAKLVNLLIHEYAHDDSSLGDHHHSREFYVRYHEATMHREYGKTIDQLFRGYIAGISKLQIVPSGEHSAHLKVLTGHVDKLAKKGGGKEEE</sequence>
<dbReference type="RefSeq" id="WP_065085856.1">
    <property type="nucleotide sequence ID" value="NZ_NFFZ01000004.1"/>
</dbReference>
<organism evidence="1 2">
    <name type="scientific">Pseudomonas aeruginosa</name>
    <dbReference type="NCBI Taxonomy" id="287"/>
    <lineage>
        <taxon>Bacteria</taxon>
        <taxon>Pseudomonadati</taxon>
        <taxon>Pseudomonadota</taxon>
        <taxon>Gammaproteobacteria</taxon>
        <taxon>Pseudomonadales</taxon>
        <taxon>Pseudomonadaceae</taxon>
        <taxon>Pseudomonas</taxon>
    </lineage>
</organism>
<comment type="caution">
    <text evidence="1">The sequence shown here is derived from an EMBL/GenBank/DDBJ whole genome shotgun (WGS) entry which is preliminary data.</text>
</comment>
<dbReference type="Pfam" id="PF13589">
    <property type="entry name" value="HATPase_c_3"/>
    <property type="match status" value="1"/>
</dbReference>